<gene>
    <name evidence="1" type="ORF">Scep_001658</name>
</gene>
<dbReference type="PANTHER" id="PTHR33710:SF71">
    <property type="entry name" value="ENDONUCLEASE_EXONUCLEASE_PHOSPHATASE DOMAIN-CONTAINING PROTEIN"/>
    <property type="match status" value="1"/>
</dbReference>
<evidence type="ECO:0000313" key="1">
    <source>
        <dbReference type="EMBL" id="KAK9166467.1"/>
    </source>
</evidence>
<protein>
    <recommendedName>
        <fullName evidence="3">Endonuclease/exonuclease/phosphatase domain-containing protein</fullName>
    </recommendedName>
</protein>
<name>A0AAP0L8E4_9MAGN</name>
<dbReference type="AlphaFoldDB" id="A0AAP0L8E4"/>
<proteinExistence type="predicted"/>
<dbReference type="InterPro" id="IPR036691">
    <property type="entry name" value="Endo/exonu/phosph_ase_sf"/>
</dbReference>
<dbReference type="EMBL" id="JBBNAG010000001">
    <property type="protein sequence ID" value="KAK9166467.1"/>
    <property type="molecule type" value="Genomic_DNA"/>
</dbReference>
<dbReference type="PANTHER" id="PTHR33710">
    <property type="entry name" value="BNAC02G09200D PROTEIN"/>
    <property type="match status" value="1"/>
</dbReference>
<sequence>MGDFNSIVSHEEKKGGLPWCPEENTKLMEFMNDIQATDLGFEGPKVTLSDRSRAEKRIMVRFDKAVANQGWLDCFPEARVANVYIPGSDHLALKLETKGRRRKGRGLFRFDNRLLKIEECTNLIDAVWREIQSNSNATLGEKMKRLANSILRWQRSTPLANSKRLLEEIHKQIKSLHDGGDNGMEQIKDLEQKLKEVSLDEEEYWRTRAHIEWIRSGDQNTVYFHSIGKGRRRRNLIMGLRNESGHMVHNQRNIMKSSLGKLFIPINLLWIFLFWRVRSQDYQRQTWAC</sequence>
<accession>A0AAP0L8E4</accession>
<dbReference type="Proteomes" id="UP001419268">
    <property type="component" value="Unassembled WGS sequence"/>
</dbReference>
<organism evidence="1 2">
    <name type="scientific">Stephania cephalantha</name>
    <dbReference type="NCBI Taxonomy" id="152367"/>
    <lineage>
        <taxon>Eukaryota</taxon>
        <taxon>Viridiplantae</taxon>
        <taxon>Streptophyta</taxon>
        <taxon>Embryophyta</taxon>
        <taxon>Tracheophyta</taxon>
        <taxon>Spermatophyta</taxon>
        <taxon>Magnoliopsida</taxon>
        <taxon>Ranunculales</taxon>
        <taxon>Menispermaceae</taxon>
        <taxon>Menispermoideae</taxon>
        <taxon>Cissampelideae</taxon>
        <taxon>Stephania</taxon>
    </lineage>
</organism>
<dbReference type="SUPFAM" id="SSF56219">
    <property type="entry name" value="DNase I-like"/>
    <property type="match status" value="1"/>
</dbReference>
<evidence type="ECO:0008006" key="3">
    <source>
        <dbReference type="Google" id="ProtNLM"/>
    </source>
</evidence>
<keyword evidence="2" id="KW-1185">Reference proteome</keyword>
<reference evidence="1 2" key="1">
    <citation type="submission" date="2024-01" db="EMBL/GenBank/DDBJ databases">
        <title>Genome assemblies of Stephania.</title>
        <authorList>
            <person name="Yang L."/>
        </authorList>
    </citation>
    <scope>NUCLEOTIDE SEQUENCE [LARGE SCALE GENOMIC DNA]</scope>
    <source>
        <strain evidence="1">JXDWG</strain>
        <tissue evidence="1">Leaf</tissue>
    </source>
</reference>
<comment type="caution">
    <text evidence="1">The sequence shown here is derived from an EMBL/GenBank/DDBJ whole genome shotgun (WGS) entry which is preliminary data.</text>
</comment>
<evidence type="ECO:0000313" key="2">
    <source>
        <dbReference type="Proteomes" id="UP001419268"/>
    </source>
</evidence>
<dbReference type="Gene3D" id="3.60.10.10">
    <property type="entry name" value="Endonuclease/exonuclease/phosphatase"/>
    <property type="match status" value="1"/>
</dbReference>